<name>A0A4R5W1J8_9BURK</name>
<accession>A0A4R5W1J8</accession>
<dbReference type="RefSeq" id="WP_133327946.1">
    <property type="nucleotide sequence ID" value="NZ_SMYL01000004.1"/>
</dbReference>
<organism evidence="1 2">
    <name type="scientific">Sapientia aquatica</name>
    <dbReference type="NCBI Taxonomy" id="1549640"/>
    <lineage>
        <taxon>Bacteria</taxon>
        <taxon>Pseudomonadati</taxon>
        <taxon>Pseudomonadota</taxon>
        <taxon>Betaproteobacteria</taxon>
        <taxon>Burkholderiales</taxon>
        <taxon>Oxalobacteraceae</taxon>
        <taxon>Sapientia</taxon>
    </lineage>
</organism>
<gene>
    <name evidence="1" type="ORF">E2I14_09815</name>
</gene>
<dbReference type="PANTHER" id="PTHR39441:SF1">
    <property type="entry name" value="DUF2252 DOMAIN-CONTAINING PROTEIN"/>
    <property type="match status" value="1"/>
</dbReference>
<evidence type="ECO:0000313" key="2">
    <source>
        <dbReference type="Proteomes" id="UP000294829"/>
    </source>
</evidence>
<dbReference type="OrthoDB" id="1491115at2"/>
<dbReference type="Pfam" id="PF10009">
    <property type="entry name" value="DUF2252"/>
    <property type="match status" value="1"/>
</dbReference>
<reference evidence="1 2" key="1">
    <citation type="submission" date="2019-03" db="EMBL/GenBank/DDBJ databases">
        <title>Sapientia aquatica gen. nov., sp. nov., isolated from a crater lake.</title>
        <authorList>
            <person name="Felfoldi T."/>
            <person name="Szabo A."/>
            <person name="Toth E."/>
            <person name="Schumann P."/>
            <person name="Keki Z."/>
            <person name="Marialigeti K."/>
            <person name="Mathe I."/>
        </authorList>
    </citation>
    <scope>NUCLEOTIDE SEQUENCE [LARGE SCALE GENOMIC DNA]</scope>
    <source>
        <strain evidence="1 2">SA-152</strain>
    </source>
</reference>
<proteinExistence type="predicted"/>
<sequence length="405" mass="45571">MLDVAQTIADFNRGRDPDRLVMKYRNMRTSPFVFLRGTCHLFYQRLPKNSIFKTAPLTWNCGDLHLENFGSYKGDNRLSYFDMNDFDEAAIAPLTWELVRLLTSILVGAESISASQYEAYSLCETLVDAYATALTHGKATWVERETSHGIIHQLLNDLRERDRATYLNRRTTIKGRGKHRQRVINIDGKKALAATDEQRAIVTKAIGDYADTQPNPEFFKIIDIARRIAGTGSLGVDRFAILVEGKGSPDGNYLLDLKNALPSALAHNCSIRQPKWPTEAHRVVDIERRMQAVSMAFLTAVKIGKEGYILRALQPTEDRISLSRKEHTMQELHKTIACLGNIVASAHLRSAGRDGSAIADELIEFGHKRKWKIKLLKAAQECAQQVENDWGVYCTAFDDGAFNLS</sequence>
<dbReference type="Proteomes" id="UP000294829">
    <property type="component" value="Unassembled WGS sequence"/>
</dbReference>
<keyword evidence="2" id="KW-1185">Reference proteome</keyword>
<comment type="caution">
    <text evidence="1">The sequence shown here is derived from an EMBL/GenBank/DDBJ whole genome shotgun (WGS) entry which is preliminary data.</text>
</comment>
<dbReference type="EMBL" id="SMYL01000004">
    <property type="protein sequence ID" value="TDK65894.1"/>
    <property type="molecule type" value="Genomic_DNA"/>
</dbReference>
<evidence type="ECO:0000313" key="1">
    <source>
        <dbReference type="EMBL" id="TDK65894.1"/>
    </source>
</evidence>
<dbReference type="PANTHER" id="PTHR39441">
    <property type="entry name" value="DUF2252 DOMAIN-CONTAINING PROTEIN"/>
    <property type="match status" value="1"/>
</dbReference>
<dbReference type="AlphaFoldDB" id="A0A4R5W1J8"/>
<dbReference type="InterPro" id="IPR018721">
    <property type="entry name" value="DUF2252"/>
</dbReference>
<protein>
    <submittedName>
        <fullName evidence="1">DUF2252 domain-containing protein</fullName>
    </submittedName>
</protein>